<comment type="caution">
    <text evidence="1">The sequence shown here is derived from an EMBL/GenBank/DDBJ whole genome shotgun (WGS) entry which is preliminary data.</text>
</comment>
<name>A0AAD4MM16_9BILA</name>
<evidence type="ECO:0000313" key="1">
    <source>
        <dbReference type="EMBL" id="KAI1699144.1"/>
    </source>
</evidence>
<evidence type="ECO:0000313" key="2">
    <source>
        <dbReference type="Proteomes" id="UP001201812"/>
    </source>
</evidence>
<dbReference type="AlphaFoldDB" id="A0AAD4MM16"/>
<organism evidence="1 2">
    <name type="scientific">Ditylenchus destructor</name>
    <dbReference type="NCBI Taxonomy" id="166010"/>
    <lineage>
        <taxon>Eukaryota</taxon>
        <taxon>Metazoa</taxon>
        <taxon>Ecdysozoa</taxon>
        <taxon>Nematoda</taxon>
        <taxon>Chromadorea</taxon>
        <taxon>Rhabditida</taxon>
        <taxon>Tylenchina</taxon>
        <taxon>Tylenchomorpha</taxon>
        <taxon>Sphaerularioidea</taxon>
        <taxon>Anguinidae</taxon>
        <taxon>Anguininae</taxon>
        <taxon>Ditylenchus</taxon>
    </lineage>
</organism>
<gene>
    <name evidence="1" type="ORF">DdX_17523</name>
</gene>
<dbReference type="EMBL" id="JAKKPZ010000191">
    <property type="protein sequence ID" value="KAI1699144.1"/>
    <property type="molecule type" value="Genomic_DNA"/>
</dbReference>
<proteinExistence type="predicted"/>
<dbReference type="Proteomes" id="UP001201812">
    <property type="component" value="Unassembled WGS sequence"/>
</dbReference>
<protein>
    <submittedName>
        <fullName evidence="1">Uncharacterized protein</fullName>
    </submittedName>
</protein>
<reference evidence="1" key="1">
    <citation type="submission" date="2022-01" db="EMBL/GenBank/DDBJ databases">
        <title>Genome Sequence Resource for Two Populations of Ditylenchus destructor, the Migratory Endoparasitic Phytonematode.</title>
        <authorList>
            <person name="Zhang H."/>
            <person name="Lin R."/>
            <person name="Xie B."/>
        </authorList>
    </citation>
    <scope>NUCLEOTIDE SEQUENCE</scope>
    <source>
        <strain evidence="1">BazhouSP</strain>
    </source>
</reference>
<keyword evidence="2" id="KW-1185">Reference proteome</keyword>
<accession>A0AAD4MM16</accession>
<sequence>MTSSTSAMTTMLAPVPRSLGCLTLLSDRLLNLSTFSLASSLIASLSGLLKSSTLVFLNSRICDKKTLISRTLNRDPTCNIPIGCPKS</sequence>